<sequence length="96" mass="10577">MMMTGETGKKMMIQKGYVPPTCTLHPGIAGPLIYSEISRGRSPCWGCNENRAICKGKMKKCLKNAGVNSDMGLPHPQPLSPEGEEFRNWAFYEAAT</sequence>
<dbReference type="Proteomes" id="UP000008561">
    <property type="component" value="Chromosome"/>
</dbReference>
<name>A8ZWE9_DESOH</name>
<keyword evidence="2" id="KW-1185">Reference proteome</keyword>
<dbReference type="AlphaFoldDB" id="A8ZWE9"/>
<reference evidence="1 2" key="1">
    <citation type="submission" date="2007-10" db="EMBL/GenBank/DDBJ databases">
        <title>Complete sequence of Desulfococcus oleovorans Hxd3.</title>
        <authorList>
            <consortium name="US DOE Joint Genome Institute"/>
            <person name="Copeland A."/>
            <person name="Lucas S."/>
            <person name="Lapidus A."/>
            <person name="Barry K."/>
            <person name="Glavina del Rio T."/>
            <person name="Dalin E."/>
            <person name="Tice H."/>
            <person name="Pitluck S."/>
            <person name="Kiss H."/>
            <person name="Brettin T."/>
            <person name="Bruce D."/>
            <person name="Detter J.C."/>
            <person name="Han C."/>
            <person name="Schmutz J."/>
            <person name="Larimer F."/>
            <person name="Land M."/>
            <person name="Hauser L."/>
            <person name="Kyrpides N."/>
            <person name="Kim E."/>
            <person name="Wawrik B."/>
            <person name="Richardson P."/>
        </authorList>
    </citation>
    <scope>NUCLEOTIDE SEQUENCE [LARGE SCALE GENOMIC DNA]</scope>
    <source>
        <strain evidence="2">DSM 6200 / JCM 39069 / Hxd3</strain>
    </source>
</reference>
<protein>
    <submittedName>
        <fullName evidence="1">Uncharacterized protein</fullName>
    </submittedName>
</protein>
<accession>A8ZWE9</accession>
<dbReference type="EMBL" id="CP000859">
    <property type="protein sequence ID" value="ABW66757.1"/>
    <property type="molecule type" value="Genomic_DNA"/>
</dbReference>
<evidence type="ECO:0000313" key="1">
    <source>
        <dbReference type="EMBL" id="ABW66757.1"/>
    </source>
</evidence>
<dbReference type="STRING" id="96561.Dole_0947"/>
<dbReference type="HOGENOM" id="CLU_2355182_0_0_7"/>
<organism evidence="1 2">
    <name type="scientific">Desulfosudis oleivorans (strain DSM 6200 / JCM 39069 / Hxd3)</name>
    <name type="common">Desulfococcus oleovorans</name>
    <dbReference type="NCBI Taxonomy" id="96561"/>
    <lineage>
        <taxon>Bacteria</taxon>
        <taxon>Pseudomonadati</taxon>
        <taxon>Thermodesulfobacteriota</taxon>
        <taxon>Desulfobacteria</taxon>
        <taxon>Desulfobacterales</taxon>
        <taxon>Desulfosudaceae</taxon>
        <taxon>Desulfosudis</taxon>
    </lineage>
</organism>
<gene>
    <name evidence="1" type="ordered locus">Dole_0947</name>
</gene>
<evidence type="ECO:0000313" key="2">
    <source>
        <dbReference type="Proteomes" id="UP000008561"/>
    </source>
</evidence>
<dbReference type="KEGG" id="dol:Dole_0947"/>
<proteinExistence type="predicted"/>